<organism evidence="2 3">
    <name type="scientific">Adiantum capillus-veneris</name>
    <name type="common">Maidenhair fern</name>
    <dbReference type="NCBI Taxonomy" id="13818"/>
    <lineage>
        <taxon>Eukaryota</taxon>
        <taxon>Viridiplantae</taxon>
        <taxon>Streptophyta</taxon>
        <taxon>Embryophyta</taxon>
        <taxon>Tracheophyta</taxon>
        <taxon>Polypodiopsida</taxon>
        <taxon>Polypodiidae</taxon>
        <taxon>Polypodiales</taxon>
        <taxon>Pteridineae</taxon>
        <taxon>Pteridaceae</taxon>
        <taxon>Vittarioideae</taxon>
        <taxon>Adiantum</taxon>
    </lineage>
</organism>
<dbReference type="OrthoDB" id="2014413at2759"/>
<dbReference type="EMBL" id="JABFUD020000018">
    <property type="protein sequence ID" value="KAI5066290.1"/>
    <property type="molecule type" value="Genomic_DNA"/>
</dbReference>
<comment type="similarity">
    <text evidence="1">Belongs to the bacterial ribosomal protein bS6 family.</text>
</comment>
<accession>A0A9D4UEA6</accession>
<sequence>MATLTRPPSPYAPSSSSHLSSYARACSPSLSFLHLQPSALSASCCSRGYYGTCVAMAATTSSSIQDLLLSPRVGSSSDDNFASSLFGSLTDVIAPQEPKPAVECPPGLCRYETMAILRPDITEEQRLELTQRYEEAIIAGGGMGVEMFNRGMMPLTYNIRRKDMQGINNRYLDGVFFLFTYCTKPQSVSDLEKKFRADDDVIRSSTFKVKPPRPST</sequence>
<evidence type="ECO:0000256" key="1">
    <source>
        <dbReference type="ARBA" id="ARBA00009512"/>
    </source>
</evidence>
<dbReference type="GO" id="GO:0003735">
    <property type="term" value="F:structural constituent of ribosome"/>
    <property type="evidence" value="ECO:0007669"/>
    <property type="project" value="InterPro"/>
</dbReference>
<dbReference type="Pfam" id="PF01250">
    <property type="entry name" value="Ribosomal_S6"/>
    <property type="match status" value="1"/>
</dbReference>
<evidence type="ECO:0000313" key="2">
    <source>
        <dbReference type="EMBL" id="KAI5066290.1"/>
    </source>
</evidence>
<name>A0A9D4UEA6_ADICA</name>
<dbReference type="AlphaFoldDB" id="A0A9D4UEA6"/>
<evidence type="ECO:0000313" key="3">
    <source>
        <dbReference type="Proteomes" id="UP000886520"/>
    </source>
</evidence>
<dbReference type="GO" id="GO:0006412">
    <property type="term" value="P:translation"/>
    <property type="evidence" value="ECO:0007669"/>
    <property type="project" value="InterPro"/>
</dbReference>
<dbReference type="PANTHER" id="PTHR21011">
    <property type="entry name" value="MITOCHONDRIAL 28S RIBOSOMAL PROTEIN S6"/>
    <property type="match status" value="1"/>
</dbReference>
<dbReference type="InterPro" id="IPR000529">
    <property type="entry name" value="Ribosomal_bS6"/>
</dbReference>
<dbReference type="InterPro" id="IPR035980">
    <property type="entry name" value="Ribosomal_bS6_sf"/>
</dbReference>
<dbReference type="InterPro" id="IPR020814">
    <property type="entry name" value="Ribosomal_S6_plastid/chlpt"/>
</dbReference>
<dbReference type="Proteomes" id="UP000886520">
    <property type="component" value="Chromosome 18"/>
</dbReference>
<protein>
    <submittedName>
        <fullName evidence="2">Uncharacterized protein</fullName>
    </submittedName>
</protein>
<dbReference type="InterPro" id="IPR014717">
    <property type="entry name" value="Transl_elong_EF1B/ribsomal_bS6"/>
</dbReference>
<keyword evidence="3" id="KW-1185">Reference proteome</keyword>
<comment type="caution">
    <text evidence="2">The sequence shown here is derived from an EMBL/GenBank/DDBJ whole genome shotgun (WGS) entry which is preliminary data.</text>
</comment>
<dbReference type="GO" id="GO:0070181">
    <property type="term" value="F:small ribosomal subunit rRNA binding"/>
    <property type="evidence" value="ECO:0007669"/>
    <property type="project" value="TreeGrafter"/>
</dbReference>
<dbReference type="NCBIfam" id="TIGR00166">
    <property type="entry name" value="S6"/>
    <property type="match status" value="1"/>
</dbReference>
<dbReference type="Gene3D" id="3.30.70.60">
    <property type="match status" value="1"/>
</dbReference>
<dbReference type="HAMAP" id="MF_00360">
    <property type="entry name" value="Ribosomal_bS6"/>
    <property type="match status" value="1"/>
</dbReference>
<dbReference type="SUPFAM" id="SSF54995">
    <property type="entry name" value="Ribosomal protein S6"/>
    <property type="match status" value="1"/>
</dbReference>
<dbReference type="PANTHER" id="PTHR21011:SF16">
    <property type="entry name" value="SMALL RIBOSOMAL SUBUNIT PROTEIN BS6C ALPHA"/>
    <property type="match status" value="1"/>
</dbReference>
<gene>
    <name evidence="2" type="ORF">GOP47_0018914</name>
</gene>
<proteinExistence type="inferred from homology"/>
<dbReference type="GO" id="GO:0005840">
    <property type="term" value="C:ribosome"/>
    <property type="evidence" value="ECO:0007669"/>
    <property type="project" value="InterPro"/>
</dbReference>
<reference evidence="2" key="1">
    <citation type="submission" date="2021-01" db="EMBL/GenBank/DDBJ databases">
        <title>Adiantum capillus-veneris genome.</title>
        <authorList>
            <person name="Fang Y."/>
            <person name="Liao Q."/>
        </authorList>
    </citation>
    <scope>NUCLEOTIDE SEQUENCE</scope>
    <source>
        <strain evidence="2">H3</strain>
        <tissue evidence="2">Leaf</tissue>
    </source>
</reference>